<dbReference type="CDD" id="cd00833">
    <property type="entry name" value="PKS"/>
    <property type="match status" value="2"/>
</dbReference>
<dbReference type="InterPro" id="IPR032821">
    <property type="entry name" value="PKS_assoc"/>
</dbReference>
<dbReference type="InterPro" id="IPR049552">
    <property type="entry name" value="PKS_DH_N"/>
</dbReference>
<feature type="region of interest" description="N-terminal hotdog fold" evidence="4">
    <location>
        <begin position="1"/>
        <end position="110"/>
    </location>
</feature>
<feature type="region of interest" description="Disordered" evidence="5">
    <location>
        <begin position="1491"/>
        <end position="1511"/>
    </location>
</feature>
<dbReference type="GO" id="GO:0005737">
    <property type="term" value="C:cytoplasm"/>
    <property type="evidence" value="ECO:0007669"/>
    <property type="project" value="TreeGrafter"/>
</dbReference>
<evidence type="ECO:0000313" key="10">
    <source>
        <dbReference type="Proteomes" id="UP000199375"/>
    </source>
</evidence>
<dbReference type="PANTHER" id="PTHR43775:SF37">
    <property type="entry name" value="SI:DKEY-61P9.11"/>
    <property type="match status" value="1"/>
</dbReference>
<feature type="non-terminal residue" evidence="9">
    <location>
        <position position="2130"/>
    </location>
</feature>
<feature type="region of interest" description="N-terminal hotdog fold" evidence="4">
    <location>
        <begin position="1442"/>
        <end position="1590"/>
    </location>
</feature>
<feature type="compositionally biased region" description="Low complexity" evidence="5">
    <location>
        <begin position="743"/>
        <end position="755"/>
    </location>
</feature>
<accession>A0A1C4YRR7</accession>
<feature type="region of interest" description="C-terminal hotdog fold" evidence="4">
    <location>
        <begin position="121"/>
        <end position="266"/>
    </location>
</feature>
<reference evidence="9 10" key="1">
    <citation type="submission" date="2016-06" db="EMBL/GenBank/DDBJ databases">
        <authorList>
            <person name="Kjaerup R.B."/>
            <person name="Dalgaard T.S."/>
            <person name="Juul-Madsen H.R."/>
        </authorList>
    </citation>
    <scope>NUCLEOTIDE SEQUENCE [LARGE SCALE GENOMIC DNA]</scope>
    <source>
        <strain evidence="9 10">DSM 45626</strain>
    </source>
</reference>
<evidence type="ECO:0000259" key="8">
    <source>
        <dbReference type="PROSITE" id="PS52019"/>
    </source>
</evidence>
<dbReference type="GO" id="GO:0004312">
    <property type="term" value="F:fatty acid synthase activity"/>
    <property type="evidence" value="ECO:0007669"/>
    <property type="project" value="TreeGrafter"/>
</dbReference>
<dbReference type="GO" id="GO:0071770">
    <property type="term" value="P:DIM/DIP cell wall layer assembly"/>
    <property type="evidence" value="ECO:0007669"/>
    <property type="project" value="TreeGrafter"/>
</dbReference>
<evidence type="ECO:0000256" key="1">
    <source>
        <dbReference type="ARBA" id="ARBA00022450"/>
    </source>
</evidence>
<dbReference type="InterPro" id="IPR036291">
    <property type="entry name" value="NAD(P)-bd_dom_sf"/>
</dbReference>
<feature type="compositionally biased region" description="Low complexity" evidence="5">
    <location>
        <begin position="713"/>
        <end position="733"/>
    </location>
</feature>
<dbReference type="InterPro" id="IPR013968">
    <property type="entry name" value="PKS_KR"/>
</dbReference>
<dbReference type="InterPro" id="IPR006162">
    <property type="entry name" value="Ppantetheine_attach_site"/>
</dbReference>
<feature type="domain" description="Carrier" evidence="6">
    <location>
        <begin position="1782"/>
        <end position="1857"/>
    </location>
</feature>
<dbReference type="SUPFAM" id="SSF47336">
    <property type="entry name" value="ACP-like"/>
    <property type="match status" value="2"/>
</dbReference>
<dbReference type="InterPro" id="IPR009081">
    <property type="entry name" value="PP-bd_ACP"/>
</dbReference>
<dbReference type="Gene3D" id="3.10.129.110">
    <property type="entry name" value="Polyketide synthase dehydratase"/>
    <property type="match status" value="2"/>
</dbReference>
<dbReference type="Proteomes" id="UP000199375">
    <property type="component" value="Unassembled WGS sequence"/>
</dbReference>
<evidence type="ECO:0000256" key="3">
    <source>
        <dbReference type="ARBA" id="ARBA00022679"/>
    </source>
</evidence>
<dbReference type="GO" id="GO:0031177">
    <property type="term" value="F:phosphopantetheine binding"/>
    <property type="evidence" value="ECO:0007669"/>
    <property type="project" value="InterPro"/>
</dbReference>
<dbReference type="InterPro" id="IPR016039">
    <property type="entry name" value="Thiolase-like"/>
</dbReference>
<dbReference type="SMART" id="SM00825">
    <property type="entry name" value="PKS_KS"/>
    <property type="match status" value="2"/>
</dbReference>
<dbReference type="InterPro" id="IPR014030">
    <property type="entry name" value="Ketoacyl_synth_N"/>
</dbReference>
<name>A0A1C4YRR7_9ACTN</name>
<dbReference type="InterPro" id="IPR020807">
    <property type="entry name" value="PKS_DH"/>
</dbReference>
<feature type="region of interest" description="Disordered" evidence="5">
    <location>
        <begin position="713"/>
        <end position="760"/>
    </location>
</feature>
<dbReference type="GO" id="GO:0005886">
    <property type="term" value="C:plasma membrane"/>
    <property type="evidence" value="ECO:0007669"/>
    <property type="project" value="TreeGrafter"/>
</dbReference>
<feature type="compositionally biased region" description="Pro residues" evidence="5">
    <location>
        <begin position="1859"/>
        <end position="1870"/>
    </location>
</feature>
<dbReference type="SUPFAM" id="SSF53901">
    <property type="entry name" value="Thiolase-like"/>
    <property type="match status" value="2"/>
</dbReference>
<keyword evidence="2" id="KW-0597">Phosphoprotein</keyword>
<evidence type="ECO:0000256" key="4">
    <source>
        <dbReference type="PROSITE-ProRule" id="PRU01363"/>
    </source>
</evidence>
<sequence length="2130" mass="220318">MTYRVETYEKTFAGHEPFIAQHRSSGFGILPASVQLEMALLGVAQRRAFAPLELVDVAFVRPFTVADDERVTGRLDVTFAERTRFELSAVTPDGRKAVSTGTGGPLPADARPPAAWEVTCPVPVPPERIYRGWAEAGLTYGPDFHTVRRLSVGDGTAEASLATVAQPVPWYSHPLLVDGVFQVVSCALQDLADGDAPGPMLPIGVARLALYANLSALTTGVTVRVRRTAVQDAWSVADAVLLDPAGQVVAELTGVRMRRLPAHRSAAAPGLLTRIEWTPADAPAPRRPATGIWVVLHDGGPDAAGAATVRALRADGARVVEVLPEGSAPATGADRRVMPRPDEAGFQRLWEEIGAPVEGVVHLWNTGPARPDQAELAAGLYACLAALKTLGQRQRSGRFLVATERAQPVAAGDAPEPARAALWGLVRTAAIEYPGLRPRLVDLDPASADALVAELGGDGPVEVGYRAGVRHEPVRVPLRASDSGRPPVRRDGRYLILGGHGGLGLAVARRLAGDGAGLVALVSRSGGTGADADALAGIESYGCRIASFAADVAAPGALTGVVAEIRRRFGDLHGVVHAAGALRDGLLRGTTAEDVAQVLRPKVDGLHELAAAVAGTDLDFAVLFASVSGTFGNLGQGGYAAANTYLDAYAHARGAPWTSVDWGLWGEVGMGTAVAEQLSRRGVRPLGTVEALDALMTVLRDDVRQVVIAHPDAPAGAPAAPATGTTPASTPAASPAPVPPATAPAAAASGPSPAGDVDAGRTEDGLAEFLAERLGIDGFDRTAPLTDYGINSIMSVELAEELSRRWRVTLPATLFLEYGDFAELAAALATRYAAGPPAAPEPAPATAEPPTAAPAAPTPAPVVATPEATTPAPATPTSEPEPAPAPVSAPAPEPAARPAPRGGDIAVVAVSGDLPGARDLTDLWPMLRSGADAFTEIPAHRWNIDEHFQRRGPDMTGTYCRTGAFVTGIDRLDPRFFGIAVREAQEMDPQQKLLLEHAWSVVDDSGCAGRRDVGVFVGATYTHHRDANGLDAVGPHTALGSMNAVLANRISYALDLTGPSQTVDTLCSSSLVALQQAVVSLRTGQCGAAIVAACHVGLTPWYYRSLSQLGALSPTRPRPFDDRADGFVPGEGAVAVMLKRLDDAERDGDRIHAVIRGAAVNHGGRGSALPVPRSEAQVAVIRAALADAGLAPADISLVETHGTATRLGDPIEIAALAEVFAGDRPEPVHVGSVKANIGHLEPASGLAGLVKVLLCLRHGEIPPLAGFETLGTHIALPAGRLAIPTEPRPWRSAGPRRAGISAFGMGGTNAHVVVEEYAPSPTAAAARPDAPAGEHLLVLSAHTPDLLARRIADVERLIGRDRSVDAAALCFSAAVGRSHLPHRIAVLGATADELGAGLRQALRAGPDPSATVLRGATVLAGDPVPCGPDLAARLAAYVPLTAERIAAELRTPDGTLLAALAHLYVAGRDVDWRRLHAGSGLRRVPLPPYPFRDLADPAQPGPAGPPRPAAPDDRVLDRLLGAHRVFGEETLPAAFLVASGFARAAVLHRLAFTARGTGRHRLTSDPSGDTTTFSYGGRPVGHLTVGAADPSDPAPEPVALDALRAGYPRTLDPAGLYAWFAAKHVDFGAPLRVVGHVAYGTTGVLTQVDLADADPGVRAVAALDAALQTMAVLTLADPAASTLTYLPVSIGRAVRWGDPAGTRHVHLRLAGQDADGSRRASATLLDADGRALVLLDDVVYRPVAAGAPDPGRVTPPAGTPAPDRVPPAGGTAADPPPSRPHGGPRLPEETVVDLVRAVLRDPQVSATSPLAAAGIDSMLATMVAAEVQDRLGATLSPVDVLQARDCRALTAVVESLLPDEPPAPPAPDAPSTPDAAPTGADAATGGDAHDMAIIGVACALPGATDPEGFWSLLAGGGSGVGPAPAFRWPADGDPDGAPVGGFLAQIDEFDARFFDFFAKQAEVLDPQVRWLLRTAWEALESAGIAPLSTPASTGVFVGASYQHYKDYNIPPELDAAAGLGNHNAFLANRVSYFLDLSGPSMTIDTLCSSSLVALHTAVRSIRSGECDQAIVAGVRLAMSPLHYTAMRNLRALSPTGASRAFDASADGFVPGEGVVTVVVKPLVDAVRDGD</sequence>
<dbReference type="Pfam" id="PF02801">
    <property type="entry name" value="Ketoacyl-synt_C"/>
    <property type="match status" value="1"/>
</dbReference>
<feature type="region of interest" description="Disordered" evidence="5">
    <location>
        <begin position="1857"/>
        <end position="1884"/>
    </location>
</feature>
<proteinExistence type="predicted"/>
<dbReference type="SMART" id="SM00826">
    <property type="entry name" value="PKS_DH"/>
    <property type="match status" value="1"/>
</dbReference>
<dbReference type="Pfam" id="PF21089">
    <property type="entry name" value="PKS_DH_N"/>
    <property type="match status" value="1"/>
</dbReference>
<dbReference type="PROSITE" id="PS00012">
    <property type="entry name" value="PHOSPHOPANTETHEINE"/>
    <property type="match status" value="2"/>
</dbReference>
<dbReference type="Pfam" id="PF16197">
    <property type="entry name" value="KAsynt_C_assoc"/>
    <property type="match status" value="1"/>
</dbReference>
<feature type="domain" description="PKS/mFAS DH" evidence="8">
    <location>
        <begin position="1442"/>
        <end position="1749"/>
    </location>
</feature>
<dbReference type="EMBL" id="FMCW01000069">
    <property type="protein sequence ID" value="SCF23347.1"/>
    <property type="molecule type" value="Genomic_DNA"/>
</dbReference>
<organism evidence="9 10">
    <name type="scientific">Micromonospora haikouensis</name>
    <dbReference type="NCBI Taxonomy" id="686309"/>
    <lineage>
        <taxon>Bacteria</taxon>
        <taxon>Bacillati</taxon>
        <taxon>Actinomycetota</taxon>
        <taxon>Actinomycetes</taxon>
        <taxon>Micromonosporales</taxon>
        <taxon>Micromonosporaceae</taxon>
        <taxon>Micromonospora</taxon>
    </lineage>
</organism>
<dbReference type="PROSITE" id="PS50075">
    <property type="entry name" value="CARRIER"/>
    <property type="match status" value="2"/>
</dbReference>
<dbReference type="InterPro" id="IPR036736">
    <property type="entry name" value="ACP-like_sf"/>
</dbReference>
<feature type="region of interest" description="C-terminal hotdog fold" evidence="4">
    <location>
        <begin position="1608"/>
        <end position="1749"/>
    </location>
</feature>
<dbReference type="PROSITE" id="PS52019">
    <property type="entry name" value="PKS_MFAS_DH"/>
    <property type="match status" value="2"/>
</dbReference>
<dbReference type="GO" id="GO:0006633">
    <property type="term" value="P:fatty acid biosynthetic process"/>
    <property type="evidence" value="ECO:0007669"/>
    <property type="project" value="TreeGrafter"/>
</dbReference>
<keyword evidence="1" id="KW-0596">Phosphopantetheine</keyword>
<evidence type="ECO:0000259" key="7">
    <source>
        <dbReference type="PROSITE" id="PS52004"/>
    </source>
</evidence>
<dbReference type="InterPro" id="IPR049551">
    <property type="entry name" value="PKS_DH_C"/>
</dbReference>
<feature type="compositionally biased region" description="Pro residues" evidence="5">
    <location>
        <begin position="879"/>
        <end position="897"/>
    </location>
</feature>
<evidence type="ECO:0000256" key="2">
    <source>
        <dbReference type="ARBA" id="ARBA00022553"/>
    </source>
</evidence>
<evidence type="ECO:0000313" key="9">
    <source>
        <dbReference type="EMBL" id="SCF23347.1"/>
    </source>
</evidence>
<dbReference type="RefSeq" id="WP_091287230.1">
    <property type="nucleotide sequence ID" value="NZ_FMCW01000069.1"/>
</dbReference>
<feature type="compositionally biased region" description="Low complexity" evidence="5">
    <location>
        <begin position="844"/>
        <end position="878"/>
    </location>
</feature>
<dbReference type="InterPro" id="IPR020841">
    <property type="entry name" value="PKS_Beta-ketoAc_synthase_dom"/>
</dbReference>
<feature type="domain" description="Ketosynthase family 3 (KS3)" evidence="7">
    <location>
        <begin position="902"/>
        <end position="1316"/>
    </location>
</feature>
<dbReference type="InterPro" id="IPR014031">
    <property type="entry name" value="Ketoacyl_synth_C"/>
</dbReference>
<feature type="region of interest" description="Disordered" evidence="5">
    <location>
        <begin position="1745"/>
        <end position="1787"/>
    </location>
</feature>
<protein>
    <submittedName>
        <fullName evidence="9">Phosphopantetheine attachment site</fullName>
    </submittedName>
</protein>
<evidence type="ECO:0000259" key="6">
    <source>
        <dbReference type="PROSITE" id="PS50075"/>
    </source>
</evidence>
<dbReference type="Gene3D" id="3.40.47.10">
    <property type="match status" value="2"/>
</dbReference>
<dbReference type="SMART" id="SM00822">
    <property type="entry name" value="PKS_KR"/>
    <property type="match status" value="1"/>
</dbReference>
<feature type="active site" description="Proton acceptor; for dehydratase activity" evidence="4">
    <location>
        <position position="1476"/>
    </location>
</feature>
<gene>
    <name evidence="9" type="ORF">GA0070558_1692</name>
</gene>
<feature type="region of interest" description="Disordered" evidence="5">
    <location>
        <begin position="834"/>
        <end position="901"/>
    </location>
</feature>
<feature type="active site" description="Proton acceptor; for dehydratase activity" evidence="4">
    <location>
        <position position="22"/>
    </location>
</feature>
<dbReference type="Gene3D" id="3.40.50.720">
    <property type="entry name" value="NAD(P)-binding Rossmann-like Domain"/>
    <property type="match status" value="1"/>
</dbReference>
<dbReference type="PROSITE" id="PS52004">
    <property type="entry name" value="KS3_2"/>
    <property type="match status" value="2"/>
</dbReference>
<dbReference type="Pfam" id="PF08659">
    <property type="entry name" value="KR"/>
    <property type="match status" value="1"/>
</dbReference>
<dbReference type="Gene3D" id="3.30.70.3290">
    <property type="match status" value="1"/>
</dbReference>
<dbReference type="Pfam" id="PF00109">
    <property type="entry name" value="ketoacyl-synt"/>
    <property type="match status" value="2"/>
</dbReference>
<feature type="domain" description="Carrier" evidence="6">
    <location>
        <begin position="757"/>
        <end position="832"/>
    </location>
</feature>
<dbReference type="SUPFAM" id="SSF51735">
    <property type="entry name" value="NAD(P)-binding Rossmann-fold domains"/>
    <property type="match status" value="2"/>
</dbReference>
<dbReference type="InterPro" id="IPR042104">
    <property type="entry name" value="PKS_dehydratase_sf"/>
</dbReference>
<feature type="compositionally biased region" description="Pro residues" evidence="5">
    <location>
        <begin position="1499"/>
        <end position="1509"/>
    </location>
</feature>
<feature type="active site" description="Proton donor; for dehydratase activity" evidence="4">
    <location>
        <position position="178"/>
    </location>
</feature>
<dbReference type="SMART" id="SM00823">
    <property type="entry name" value="PKS_PP"/>
    <property type="match status" value="2"/>
</dbReference>
<dbReference type="PANTHER" id="PTHR43775">
    <property type="entry name" value="FATTY ACID SYNTHASE"/>
    <property type="match status" value="1"/>
</dbReference>
<dbReference type="InterPro" id="IPR050091">
    <property type="entry name" value="PKS_NRPS_Biosynth_Enz"/>
</dbReference>
<dbReference type="Pfam" id="PF00550">
    <property type="entry name" value="PP-binding"/>
    <property type="match status" value="2"/>
</dbReference>
<dbReference type="Pfam" id="PF14765">
    <property type="entry name" value="PS-DH"/>
    <property type="match status" value="2"/>
</dbReference>
<feature type="domain" description="Ketosynthase family 3 (KS3)" evidence="7">
    <location>
        <begin position="1888"/>
        <end position="2130"/>
    </location>
</feature>
<dbReference type="Gene3D" id="1.10.1200.10">
    <property type="entry name" value="ACP-like"/>
    <property type="match status" value="2"/>
</dbReference>
<keyword evidence="3" id="KW-0808">Transferase</keyword>
<dbReference type="InterPro" id="IPR057326">
    <property type="entry name" value="KR_dom"/>
</dbReference>
<feature type="domain" description="PKS/mFAS DH" evidence="8">
    <location>
        <begin position="1"/>
        <end position="266"/>
    </location>
</feature>
<feature type="compositionally biased region" description="Low complexity" evidence="5">
    <location>
        <begin position="1871"/>
        <end position="1884"/>
    </location>
</feature>
<feature type="active site" description="Proton donor; for dehydratase activity" evidence="4">
    <location>
        <position position="1664"/>
    </location>
</feature>
<dbReference type="InterPro" id="IPR020806">
    <property type="entry name" value="PKS_PP-bd"/>
</dbReference>
<evidence type="ECO:0000256" key="5">
    <source>
        <dbReference type="SAM" id="MobiDB-lite"/>
    </source>
</evidence>
<dbReference type="InterPro" id="IPR049900">
    <property type="entry name" value="PKS_mFAS_DH"/>
</dbReference>